<dbReference type="PANTHER" id="PTHR11751">
    <property type="entry name" value="ALANINE AMINOTRANSFERASE"/>
    <property type="match status" value="1"/>
</dbReference>
<dbReference type="PANTHER" id="PTHR11751:SF29">
    <property type="entry name" value="ALANINE TRANSAMINASE"/>
    <property type="match status" value="1"/>
</dbReference>
<dbReference type="InterPro" id="IPR004839">
    <property type="entry name" value="Aminotransferase_I/II_large"/>
</dbReference>
<keyword evidence="4" id="KW-0808">Transferase</keyword>
<evidence type="ECO:0000256" key="6">
    <source>
        <dbReference type="ARBA" id="ARBA00025708"/>
    </source>
</evidence>
<accession>A0A813SWQ9</accession>
<dbReference type="FunFam" id="3.40.640.10:FF:000012">
    <property type="entry name" value="alanine aminotransferase 2"/>
    <property type="match status" value="1"/>
</dbReference>
<dbReference type="InterPro" id="IPR045088">
    <property type="entry name" value="ALAT1/2-like"/>
</dbReference>
<dbReference type="GO" id="GO:0004021">
    <property type="term" value="F:L-alanine:2-oxoglutarate aminotransferase activity"/>
    <property type="evidence" value="ECO:0007669"/>
    <property type="project" value="UniProtKB-EC"/>
</dbReference>
<keyword evidence="3" id="KW-0032">Aminotransferase</keyword>
<feature type="domain" description="Aminotransferase class I/classII large" evidence="10">
    <location>
        <begin position="124"/>
        <end position="487"/>
    </location>
</feature>
<dbReference type="FunFam" id="3.90.1150.10:FF:000010">
    <property type="entry name" value="Alanine aminotransferase 2"/>
    <property type="match status" value="1"/>
</dbReference>
<dbReference type="SUPFAM" id="SSF53383">
    <property type="entry name" value="PLP-dependent transferases"/>
    <property type="match status" value="1"/>
</dbReference>
<dbReference type="EC" id="2.6.1.2" evidence="8"/>
<dbReference type="Gene3D" id="1.10.287.1970">
    <property type="match status" value="1"/>
</dbReference>
<evidence type="ECO:0000313" key="12">
    <source>
        <dbReference type="EMBL" id="CAF3586019.1"/>
    </source>
</evidence>
<comment type="caution">
    <text evidence="11">The sequence shown here is derived from an EMBL/GenBank/DDBJ whole genome shotgun (WGS) entry which is preliminary data.</text>
</comment>
<evidence type="ECO:0000256" key="9">
    <source>
        <dbReference type="ARBA" id="ARBA00047412"/>
    </source>
</evidence>
<dbReference type="GO" id="GO:0030170">
    <property type="term" value="F:pyridoxal phosphate binding"/>
    <property type="evidence" value="ECO:0007669"/>
    <property type="project" value="InterPro"/>
</dbReference>
<keyword evidence="5" id="KW-0663">Pyridoxal phosphate</keyword>
<keyword evidence="13" id="KW-1185">Reference proteome</keyword>
<evidence type="ECO:0000256" key="8">
    <source>
        <dbReference type="ARBA" id="ARBA00026106"/>
    </source>
</evidence>
<evidence type="ECO:0000256" key="4">
    <source>
        <dbReference type="ARBA" id="ARBA00022679"/>
    </source>
</evidence>
<evidence type="ECO:0000259" key="10">
    <source>
        <dbReference type="Pfam" id="PF00155"/>
    </source>
</evidence>
<dbReference type="UniPathway" id="UPA00528">
    <property type="reaction ID" value="UER00586"/>
</dbReference>
<dbReference type="InterPro" id="IPR015422">
    <property type="entry name" value="PyrdxlP-dep_Trfase_small"/>
</dbReference>
<protein>
    <recommendedName>
        <fullName evidence="8">alanine transaminase</fullName>
        <ecNumber evidence="8">2.6.1.2</ecNumber>
    </recommendedName>
</protein>
<evidence type="ECO:0000313" key="11">
    <source>
        <dbReference type="EMBL" id="CAF0800867.1"/>
    </source>
</evidence>
<dbReference type="GO" id="GO:0042853">
    <property type="term" value="P:L-alanine catabolic process"/>
    <property type="evidence" value="ECO:0007669"/>
    <property type="project" value="UniProtKB-UniPathway"/>
</dbReference>
<dbReference type="InterPro" id="IPR015424">
    <property type="entry name" value="PyrdxlP-dep_Trfase"/>
</dbReference>
<dbReference type="EMBL" id="CAJOBC010000437">
    <property type="protein sequence ID" value="CAF3586019.1"/>
    <property type="molecule type" value="Genomic_DNA"/>
</dbReference>
<comment type="cofactor">
    <cofactor evidence="1">
        <name>pyridoxal 5'-phosphate</name>
        <dbReference type="ChEBI" id="CHEBI:597326"/>
    </cofactor>
</comment>
<comment type="similarity">
    <text evidence="7">Belongs to the class-I pyridoxal-phosphate-dependent aminotransferase family. Alanine aminotransferase subfamily.</text>
</comment>
<evidence type="ECO:0000256" key="1">
    <source>
        <dbReference type="ARBA" id="ARBA00001933"/>
    </source>
</evidence>
<dbReference type="CDD" id="cd00609">
    <property type="entry name" value="AAT_like"/>
    <property type="match status" value="1"/>
</dbReference>
<organism evidence="11 13">
    <name type="scientific">Didymodactylos carnosus</name>
    <dbReference type="NCBI Taxonomy" id="1234261"/>
    <lineage>
        <taxon>Eukaryota</taxon>
        <taxon>Metazoa</taxon>
        <taxon>Spiralia</taxon>
        <taxon>Gnathifera</taxon>
        <taxon>Rotifera</taxon>
        <taxon>Eurotatoria</taxon>
        <taxon>Bdelloidea</taxon>
        <taxon>Philodinida</taxon>
        <taxon>Philodinidae</taxon>
        <taxon>Didymodactylos</taxon>
    </lineage>
</organism>
<dbReference type="Proteomes" id="UP000681722">
    <property type="component" value="Unassembled WGS sequence"/>
</dbReference>
<comment type="pathway">
    <text evidence="6">Amino-acid degradation; L-alanine degradation via transaminase pathway; pyruvate from L-alanine: step 1/1.</text>
</comment>
<evidence type="ECO:0000313" key="13">
    <source>
        <dbReference type="Proteomes" id="UP000663829"/>
    </source>
</evidence>
<dbReference type="Gene3D" id="3.40.640.10">
    <property type="entry name" value="Type I PLP-dependent aspartate aminotransferase-like (Major domain)"/>
    <property type="match status" value="1"/>
</dbReference>
<evidence type="ECO:0000256" key="7">
    <source>
        <dbReference type="ARBA" id="ARBA00025785"/>
    </source>
</evidence>
<evidence type="ECO:0000256" key="2">
    <source>
        <dbReference type="ARBA" id="ARBA00011738"/>
    </source>
</evidence>
<evidence type="ECO:0000256" key="5">
    <source>
        <dbReference type="ARBA" id="ARBA00022898"/>
    </source>
</evidence>
<dbReference type="InterPro" id="IPR015421">
    <property type="entry name" value="PyrdxlP-dep_Trfase_major"/>
</dbReference>
<gene>
    <name evidence="11" type="ORF">GPM918_LOCUS3506</name>
    <name evidence="12" type="ORF">SRO942_LOCUS3514</name>
</gene>
<reference evidence="11" key="1">
    <citation type="submission" date="2021-02" db="EMBL/GenBank/DDBJ databases">
        <authorList>
            <person name="Nowell W R."/>
        </authorList>
    </citation>
    <scope>NUCLEOTIDE SEQUENCE</scope>
</reference>
<comment type="subunit">
    <text evidence="2">Homodimer.</text>
</comment>
<dbReference type="Proteomes" id="UP000663829">
    <property type="component" value="Unassembled WGS sequence"/>
</dbReference>
<feature type="non-terminal residue" evidence="11">
    <location>
        <position position="819"/>
    </location>
</feature>
<dbReference type="Gene3D" id="3.90.1150.10">
    <property type="entry name" value="Aspartate Aminotransferase, domain 1"/>
    <property type="match status" value="1"/>
</dbReference>
<comment type="catalytic activity">
    <reaction evidence="9">
        <text>L-alanine + 2-oxoglutarate = pyruvate + L-glutamate</text>
        <dbReference type="Rhea" id="RHEA:19453"/>
        <dbReference type="ChEBI" id="CHEBI:15361"/>
        <dbReference type="ChEBI" id="CHEBI:16810"/>
        <dbReference type="ChEBI" id="CHEBI:29985"/>
        <dbReference type="ChEBI" id="CHEBI:57972"/>
        <dbReference type="EC" id="2.6.1.2"/>
    </reaction>
</comment>
<evidence type="ECO:0000256" key="3">
    <source>
        <dbReference type="ARBA" id="ARBA00022576"/>
    </source>
</evidence>
<proteinExistence type="inferred from homology"/>
<name>A0A813SWQ9_9BILA</name>
<dbReference type="AlphaFoldDB" id="A0A813SWQ9"/>
<dbReference type="Pfam" id="PF00155">
    <property type="entry name" value="Aminotran_1_2"/>
    <property type="match status" value="1"/>
</dbReference>
<sequence>NFYLTMADSSNHTKQNGDAEDGKILTMANINPNVINVQYAVRGPIVIRAAEVEKELKGGNHNYPFDQVIRANIGDCHASGNQVPVTYLRQFVAGCTYPPIMNHSDFPSDIKLRVDRFLSYCGGKSLGSYTESPGLVPVRQDISEYIEKRDGHKSDPNDIYLCNGASDGIKTVIKLLMNNDVNRPSGIMIPIPQYPLYSATLSEYGAYQIGYYLDEDNNWALGIDELERALNEAKEHCIPRGIVVINPGNPTGQVLTRENIENIIQFAHKHRLFLIADEVYQENVYLAGSKFYSFKKVLMDLGAPYNQMELASFHSASKGWHGECGSRGGYYELINIDKDVRTQHNKLISACLCSTAWGQAIMDAIISPPKEGDESYELYMKERTAVVNRLKEKADLVSDLFNSVEGVRCNTVMGAMYAFPRIDIPQKAQEQAKRQNMAPDAFYCFQLLEKTGICVVPGSGFKQRPGTHHFRTTILPPVEQMKQVVDKFRTFHIYIRFLYVYRHYFGLGLSIKGNIIRTKLKQINELNDKVAVFILHFYYSSTDAEQSTKHHKGCPMTFLLQVERTALGLDENNALVWQDEYKTGNVWKYEKFGADMGCVYLYEIDYANRGQIEVSIEDHDVFKAFHDCMKDMSKFRQYLYYIGTSCDATKLRNKIQKLKERVLKSFTHQRELILETGKGAISKSDLTTKRLEKCICFTLASLNYYENLLHKFTILLVNFPLASDRTNVVNLGFEDSTINAEDVSYENVEAEENETNRYIELLNQIQQLHTLREDIEQIDVHQLRYHATSYSKEFVENMHKYNNDVTLDSLEANGSSPVK</sequence>
<dbReference type="EMBL" id="CAJNOQ010000436">
    <property type="protein sequence ID" value="CAF0800867.1"/>
    <property type="molecule type" value="Genomic_DNA"/>
</dbReference>
<dbReference type="OrthoDB" id="1732682at2759"/>